<comment type="caution">
    <text evidence="7">The sequence shown here is derived from an EMBL/GenBank/DDBJ whole genome shotgun (WGS) entry which is preliminary data.</text>
</comment>
<dbReference type="EMBL" id="RCMG01001117">
    <property type="protein sequence ID" value="KAG2835865.1"/>
    <property type="molecule type" value="Genomic_DNA"/>
</dbReference>
<organism evidence="7 8">
    <name type="scientific">Phytophthora cactorum</name>
    <dbReference type="NCBI Taxonomy" id="29920"/>
    <lineage>
        <taxon>Eukaryota</taxon>
        <taxon>Sar</taxon>
        <taxon>Stramenopiles</taxon>
        <taxon>Oomycota</taxon>
        <taxon>Peronosporomycetes</taxon>
        <taxon>Peronosporales</taxon>
        <taxon>Peronosporaceae</taxon>
        <taxon>Phytophthora</taxon>
    </lineage>
</organism>
<evidence type="ECO:0000313" key="2">
    <source>
        <dbReference type="EMBL" id="KAG2900281.1"/>
    </source>
</evidence>
<dbReference type="Proteomes" id="UP000736787">
    <property type="component" value="Unassembled WGS sequence"/>
</dbReference>
<keyword evidence="8" id="KW-1185">Reference proteome</keyword>
<evidence type="ECO:0000313" key="5">
    <source>
        <dbReference type="EMBL" id="KAG3209577.1"/>
    </source>
</evidence>
<dbReference type="Proteomes" id="UP000251314">
    <property type="component" value="Unassembled WGS sequence"/>
</dbReference>
<dbReference type="Proteomes" id="UP000688947">
    <property type="component" value="Unassembled WGS sequence"/>
</dbReference>
<dbReference type="Proteomes" id="UP000774804">
    <property type="component" value="Unassembled WGS sequence"/>
</dbReference>
<dbReference type="Proteomes" id="UP000697107">
    <property type="component" value="Unassembled WGS sequence"/>
</dbReference>
<accession>A0A329RWH0</accession>
<dbReference type="EMBL" id="RCMV01001242">
    <property type="protein sequence ID" value="KAG3209577.1"/>
    <property type="molecule type" value="Genomic_DNA"/>
</dbReference>
<evidence type="ECO:0000313" key="4">
    <source>
        <dbReference type="EMBL" id="KAG2986787.1"/>
    </source>
</evidence>
<evidence type="ECO:0000313" key="3">
    <source>
        <dbReference type="EMBL" id="KAG2936023.1"/>
    </source>
</evidence>
<dbReference type="EMBL" id="MJFZ01000459">
    <property type="protein sequence ID" value="RAW28935.1"/>
    <property type="molecule type" value="Genomic_DNA"/>
</dbReference>
<reference evidence="7 8" key="1">
    <citation type="submission" date="2018-01" db="EMBL/GenBank/DDBJ databases">
        <title>Draft genome of the strawberry crown rot pathogen Phytophthora cactorum.</title>
        <authorList>
            <person name="Armitage A.D."/>
            <person name="Lysoe E."/>
            <person name="Nellist C.F."/>
            <person name="Harrison R.J."/>
            <person name="Brurberg M.B."/>
        </authorList>
    </citation>
    <scope>NUCLEOTIDE SEQUENCE [LARGE SCALE GENOMIC DNA]</scope>
    <source>
        <strain evidence="7 8">10300</strain>
    </source>
</reference>
<dbReference type="EMBL" id="RCMK01001165">
    <property type="protein sequence ID" value="KAG2900281.1"/>
    <property type="molecule type" value="Genomic_DNA"/>
</dbReference>
<evidence type="ECO:0000313" key="6">
    <source>
        <dbReference type="EMBL" id="KAG6946817.1"/>
    </source>
</evidence>
<dbReference type="EMBL" id="JAENGZ010001672">
    <property type="protein sequence ID" value="KAG6946817.1"/>
    <property type="molecule type" value="Genomic_DNA"/>
</dbReference>
<dbReference type="Proteomes" id="UP000735874">
    <property type="component" value="Unassembled WGS sequence"/>
</dbReference>
<reference evidence="6" key="3">
    <citation type="submission" date="2021-01" db="EMBL/GenBank/DDBJ databases">
        <title>Phytophthora aleatoria, a newly-described species from Pinus radiata is distinct from Phytophthora cactorum isolates based on comparative genomics.</title>
        <authorList>
            <person name="Mcdougal R."/>
            <person name="Panda P."/>
            <person name="Williams N."/>
            <person name="Studholme D.J."/>
        </authorList>
    </citation>
    <scope>NUCLEOTIDE SEQUENCE</scope>
    <source>
        <strain evidence="6">NZFS 3830</strain>
    </source>
</reference>
<dbReference type="VEuPathDB" id="FungiDB:PC110_g14698"/>
<evidence type="ECO:0000313" key="8">
    <source>
        <dbReference type="Proteomes" id="UP000251314"/>
    </source>
</evidence>
<dbReference type="EMBL" id="RCML01000185">
    <property type="protein sequence ID" value="KAG2986787.1"/>
    <property type="molecule type" value="Genomic_DNA"/>
</dbReference>
<dbReference type="Proteomes" id="UP000760860">
    <property type="component" value="Unassembled WGS sequence"/>
</dbReference>
<reference evidence="1" key="2">
    <citation type="submission" date="2018-10" db="EMBL/GenBank/DDBJ databases">
        <title>Effector identification in a new, highly contiguous assembly of the strawberry crown rot pathogen Phytophthora cactorum.</title>
        <authorList>
            <person name="Armitage A.D."/>
            <person name="Nellist C.F."/>
            <person name="Bates H."/>
            <person name="Vickerstaff R.J."/>
            <person name="Harrison R.J."/>
        </authorList>
    </citation>
    <scope>NUCLEOTIDE SEQUENCE</scope>
    <source>
        <strain evidence="1">15-7</strain>
        <strain evidence="3">4032</strain>
        <strain evidence="2">4040</strain>
        <strain evidence="4">P415</strain>
        <strain evidence="5">P421</strain>
    </source>
</reference>
<protein>
    <submittedName>
        <fullName evidence="7">Uncharacterized protein</fullName>
    </submittedName>
</protein>
<gene>
    <name evidence="6" type="ORF">JG687_00016500</name>
    <name evidence="7" type="ORF">PC110_g14698</name>
    <name evidence="1" type="ORF">PC113_g20144</name>
    <name evidence="3" type="ORF">PC115_g4729</name>
    <name evidence="2" type="ORF">PC117_g21997</name>
    <name evidence="4" type="ORF">PC118_g7644</name>
    <name evidence="5" type="ORF">PC129_g19411</name>
</gene>
<dbReference type="AlphaFoldDB" id="A0A329RWH0"/>
<evidence type="ECO:0000313" key="1">
    <source>
        <dbReference type="EMBL" id="KAG2835865.1"/>
    </source>
</evidence>
<proteinExistence type="predicted"/>
<dbReference type="EMBL" id="RCMI01000092">
    <property type="protein sequence ID" value="KAG2936023.1"/>
    <property type="molecule type" value="Genomic_DNA"/>
</dbReference>
<sequence>MGIATSVVSGFIVPLAMQISVVTLVVDDSVVAWVTAEPSTIEATDERKRLPPLL</sequence>
<name>A0A329RWH0_9STRA</name>
<evidence type="ECO:0000313" key="7">
    <source>
        <dbReference type="EMBL" id="RAW28935.1"/>
    </source>
</evidence>